<protein>
    <submittedName>
        <fullName evidence="2">Predicted dithiol-disulfide isomerase, DsbA family</fullName>
    </submittedName>
</protein>
<dbReference type="InterPro" id="IPR001853">
    <property type="entry name" value="DSBA-like_thioredoxin_dom"/>
</dbReference>
<evidence type="ECO:0000313" key="2">
    <source>
        <dbReference type="EMBL" id="SFN56266.1"/>
    </source>
</evidence>
<dbReference type="OrthoDB" id="9799122at2"/>
<dbReference type="RefSeq" id="WP_092909465.1">
    <property type="nucleotide sequence ID" value="NZ_FOUZ01000015.1"/>
</dbReference>
<dbReference type="Pfam" id="PF01323">
    <property type="entry name" value="DSBA"/>
    <property type="match status" value="1"/>
</dbReference>
<keyword evidence="3" id="KW-1185">Reference proteome</keyword>
<dbReference type="GO" id="GO:0016491">
    <property type="term" value="F:oxidoreductase activity"/>
    <property type="evidence" value="ECO:0007669"/>
    <property type="project" value="InterPro"/>
</dbReference>
<gene>
    <name evidence="2" type="ORF">SAMN05421738_11522</name>
</gene>
<dbReference type="InterPro" id="IPR036249">
    <property type="entry name" value="Thioredoxin-like_sf"/>
</dbReference>
<dbReference type="AlphaFoldDB" id="A0A1I5A1G9"/>
<name>A0A1I5A1G9_9FLAO</name>
<dbReference type="STRING" id="684065.SAMN05421738_11522"/>
<accession>A0A1I5A1G9</accession>
<dbReference type="CDD" id="cd03024">
    <property type="entry name" value="DsbA_FrnE"/>
    <property type="match status" value="1"/>
</dbReference>
<dbReference type="GO" id="GO:0016853">
    <property type="term" value="F:isomerase activity"/>
    <property type="evidence" value="ECO:0007669"/>
    <property type="project" value="UniProtKB-KW"/>
</dbReference>
<proteinExistence type="predicted"/>
<reference evidence="3" key="1">
    <citation type="submission" date="2016-10" db="EMBL/GenBank/DDBJ databases">
        <authorList>
            <person name="Varghese N."/>
            <person name="Submissions S."/>
        </authorList>
    </citation>
    <scope>NUCLEOTIDE SEQUENCE [LARGE SCALE GENOMIC DNA]</scope>
    <source>
        <strain evidence="3">XJ109</strain>
    </source>
</reference>
<dbReference type="SUPFAM" id="SSF52833">
    <property type="entry name" value="Thioredoxin-like"/>
    <property type="match status" value="1"/>
</dbReference>
<feature type="domain" description="DSBA-like thioredoxin" evidence="1">
    <location>
        <begin position="3"/>
        <end position="204"/>
    </location>
</feature>
<evidence type="ECO:0000259" key="1">
    <source>
        <dbReference type="Pfam" id="PF01323"/>
    </source>
</evidence>
<dbReference type="Gene3D" id="3.40.30.10">
    <property type="entry name" value="Glutaredoxin"/>
    <property type="match status" value="1"/>
</dbReference>
<organism evidence="2 3">
    <name type="scientific">Algoriella xinjiangensis</name>
    <dbReference type="NCBI Taxonomy" id="684065"/>
    <lineage>
        <taxon>Bacteria</taxon>
        <taxon>Pseudomonadati</taxon>
        <taxon>Bacteroidota</taxon>
        <taxon>Flavobacteriia</taxon>
        <taxon>Flavobacteriales</taxon>
        <taxon>Weeksellaceae</taxon>
        <taxon>Algoriella</taxon>
    </lineage>
</organism>
<dbReference type="EMBL" id="FOUZ01000015">
    <property type="protein sequence ID" value="SFN56266.1"/>
    <property type="molecule type" value="Genomic_DNA"/>
</dbReference>
<keyword evidence="2" id="KW-0413">Isomerase</keyword>
<sequence length="230" mass="25610">MKIEIWSDVMCPFCYIGKKHFEQALDKIPYKNNIEIEWKSFQLNPDLPKNEITSVEEYLVKAKGISEEQVAAMNNQLAEMGKSVGIDFQQQNSKVVNTGDAHRLIHFAQANGKGSEIEEQLFEAYFTEGKNVADHEVLATIGEKIGLNKTEILEMLNSDAYVFDVASDILDARNIGVSGVPFFVIDRKYSISGAQPVDYFVSALTQAFEKDHANNSSPNNASCDVDGNCD</sequence>
<evidence type="ECO:0000313" key="3">
    <source>
        <dbReference type="Proteomes" id="UP000199149"/>
    </source>
</evidence>
<dbReference type="PANTHER" id="PTHR13887:SF41">
    <property type="entry name" value="THIOREDOXIN SUPERFAMILY PROTEIN"/>
    <property type="match status" value="1"/>
</dbReference>
<dbReference type="PANTHER" id="PTHR13887">
    <property type="entry name" value="GLUTATHIONE S-TRANSFERASE KAPPA"/>
    <property type="match status" value="1"/>
</dbReference>
<dbReference type="Proteomes" id="UP000199149">
    <property type="component" value="Unassembled WGS sequence"/>
</dbReference>